<dbReference type="EMBL" id="JBDZYD010000017">
    <property type="protein sequence ID" value="MEQ0564896.1"/>
    <property type="molecule type" value="Genomic_DNA"/>
</dbReference>
<comment type="caution">
    <text evidence="2">The sequence shown here is derived from an EMBL/GenBank/DDBJ whole genome shotgun (WGS) entry which is preliminary data.</text>
</comment>
<dbReference type="Proteomes" id="UP001440984">
    <property type="component" value="Unassembled WGS sequence"/>
</dbReference>
<accession>A0ABV0LRI0</accession>
<evidence type="ECO:0000313" key="3">
    <source>
        <dbReference type="Proteomes" id="UP001440984"/>
    </source>
</evidence>
<gene>
    <name evidence="2" type="ORF">ABJI51_37950</name>
</gene>
<evidence type="ECO:0000256" key="1">
    <source>
        <dbReference type="SAM" id="MobiDB-lite"/>
    </source>
</evidence>
<evidence type="ECO:0000313" key="2">
    <source>
        <dbReference type="EMBL" id="MEQ0564896.1"/>
    </source>
</evidence>
<dbReference type="SUPFAM" id="SSF53756">
    <property type="entry name" value="UDP-Glycosyltransferase/glycogen phosphorylase"/>
    <property type="match status" value="1"/>
</dbReference>
<name>A0ABV0LRI0_9PSEU</name>
<dbReference type="RefSeq" id="WP_348955985.1">
    <property type="nucleotide sequence ID" value="NZ_JBDZYD010000017.1"/>
</dbReference>
<reference evidence="2 3" key="1">
    <citation type="submission" date="2024-05" db="EMBL/GenBank/DDBJ databases">
        <authorList>
            <person name="Zhao H."/>
            <person name="Xu Y."/>
            <person name="Lin S."/>
            <person name="Spain J.C."/>
            <person name="Zhou N.-Y."/>
        </authorList>
    </citation>
    <scope>NUCLEOTIDE SEQUENCE [LARGE SCALE GENOMIC DNA]</scope>
    <source>
        <strain evidence="2 3">NEAU-NG30</strain>
    </source>
</reference>
<feature type="compositionally biased region" description="Basic and acidic residues" evidence="1">
    <location>
        <begin position="126"/>
        <end position="144"/>
    </location>
</feature>
<keyword evidence="3" id="KW-1185">Reference proteome</keyword>
<proteinExistence type="predicted"/>
<organism evidence="2 3">
    <name type="scientific">Amycolatopsis melonis</name>
    <dbReference type="NCBI Taxonomy" id="3156488"/>
    <lineage>
        <taxon>Bacteria</taxon>
        <taxon>Bacillati</taxon>
        <taxon>Actinomycetota</taxon>
        <taxon>Actinomycetes</taxon>
        <taxon>Pseudonocardiales</taxon>
        <taxon>Pseudonocardiaceae</taxon>
        <taxon>Amycolatopsis</taxon>
    </lineage>
</organism>
<sequence>MPAPPPVKVPIGLQAPHWTTVEPEKHVLVVAHHVTSLLRLLDVLTVFDADPRVQVVFTWNGSDPFRHGLDRLLDDLGVVLIPWSQAIDTPFDLAIAANHGGLTEITAPLVILPHGVGYTKNSPGNRKPETGNRKPETGNRKPETGNRSVFGISPEWLLYNGEPIASAQVVAHEHERDRIAEATPAAAPTVVVAGDPSYDRMVRSRHLRSRYRAALGVRPGQKLITLATTWWHRSLLGSWPSLFRELLAVLPRDEYRVAGLIHPNIWHGHGPWQVRTWLADCVRAGLLLAGPMEGWQAVLLASDLVVGDHGATSCYGAALDLPVLLAAFPETDVAPGSVGALLGGTARRLNRRENLRTQLDRAFAEHRPGTFDALRDLVTSCPGESAQRLRSLFYGYLRLAEPPGAAILPVVPSDAVAAIQRSAVRADHVVCRLDGTTATISRYPADVAAVDSAHLDAAFLVAHEDHPRQAFPAEAPVVLASPPAGPEAPADVLAGVLRRHPSARLAALGHGTGSLLLTRDGRLVAASPADPGVAAALVYESLVDGSFTVPRRFDVVQGAKRTQAELWSAEVEPRR</sequence>
<feature type="region of interest" description="Disordered" evidence="1">
    <location>
        <begin position="117"/>
        <end position="148"/>
    </location>
</feature>
<protein>
    <submittedName>
        <fullName evidence="2">Uncharacterized protein</fullName>
    </submittedName>
</protein>